<feature type="region of interest" description="Disordered" evidence="1">
    <location>
        <begin position="434"/>
        <end position="453"/>
    </location>
</feature>
<gene>
    <name evidence="2" type="ORF">K1X15_11130</name>
</gene>
<protein>
    <submittedName>
        <fullName evidence="2">Uncharacterized protein</fullName>
    </submittedName>
</protein>
<evidence type="ECO:0000313" key="2">
    <source>
        <dbReference type="EMBL" id="QYO75209.1"/>
    </source>
</evidence>
<reference evidence="2 3" key="1">
    <citation type="submission" date="2021-08" db="EMBL/GenBank/DDBJ databases">
        <title>Devosia salina sp. nov., isolated from the South China Sea sediment.</title>
        <authorList>
            <person name="Zhou Z."/>
        </authorList>
    </citation>
    <scope>NUCLEOTIDE SEQUENCE [LARGE SCALE GENOMIC DNA]</scope>
    <source>
        <strain evidence="2 3">SCS-3</strain>
    </source>
</reference>
<organism evidence="2 3">
    <name type="scientific">Devosia salina</name>
    <dbReference type="NCBI Taxonomy" id="2860336"/>
    <lineage>
        <taxon>Bacteria</taxon>
        <taxon>Pseudomonadati</taxon>
        <taxon>Pseudomonadota</taxon>
        <taxon>Alphaproteobacteria</taxon>
        <taxon>Hyphomicrobiales</taxon>
        <taxon>Devosiaceae</taxon>
        <taxon>Devosia</taxon>
    </lineage>
</organism>
<dbReference type="EMBL" id="CP080590">
    <property type="protein sequence ID" value="QYO75209.1"/>
    <property type="molecule type" value="Genomic_DNA"/>
</dbReference>
<proteinExistence type="predicted"/>
<dbReference type="Proteomes" id="UP000825799">
    <property type="component" value="Chromosome"/>
</dbReference>
<accession>A0ABX8W8C4</accession>
<dbReference type="RefSeq" id="WP_220303673.1">
    <property type="nucleotide sequence ID" value="NZ_CP080590.1"/>
</dbReference>
<name>A0ABX8W8C4_9HYPH</name>
<sequence length="453" mass="49661">MTVFGLIKNLFQKEDTAHLLSGDAILVRRPAKSYALGAAAPNDGLAPKPPANDALSQLIRQRNDASSVMAGSLELVGLDEIKEALGNRWEGLAARAAQLAEQGIRRRLGDADVLQVLSDTEFSICFAKLGRDAAVERARQISREIKQEIFAELPEFSSSVTVKQYVAEIELKNLDGDTGSLADRLVLTLRRMRLEADRAILNYRRLLLKDFQILFAPVWEPERAVVDLNRCVLDLSLGCTTLSQFQAIADPDQMVDTLADMDCLALTRALEVLHRYGRASKVASLLVPVGYQTLARSATRREYLKLLTSLPEVYMPFVKLEVTNVPSRLNVDQLNYLLFAVSAKCPGLTLQVGGGADYLAGLDPTPLWGLSSNLSMGQMRDASLRSVHPAFWDFARTNGLRTLAHSANTIGLALAAVDSGFDYVSGTAIHLSQDTPRAPSRLQPLTFPKRTSK</sequence>
<evidence type="ECO:0000256" key="1">
    <source>
        <dbReference type="SAM" id="MobiDB-lite"/>
    </source>
</evidence>
<keyword evidence="3" id="KW-1185">Reference proteome</keyword>
<evidence type="ECO:0000313" key="3">
    <source>
        <dbReference type="Proteomes" id="UP000825799"/>
    </source>
</evidence>